<protein>
    <submittedName>
        <fullName evidence="1">CNKSR1 isoform 2</fullName>
    </submittedName>
</protein>
<reference evidence="1 2" key="1">
    <citation type="submission" date="2017-12" db="EMBL/GenBank/DDBJ databases">
        <title>High-resolution comparative analysis of great ape genomes.</title>
        <authorList>
            <person name="Pollen A."/>
            <person name="Hastie A."/>
            <person name="Hormozdiari F."/>
            <person name="Dougherty M."/>
            <person name="Liu R."/>
            <person name="Chaisson M."/>
            <person name="Hoppe E."/>
            <person name="Hill C."/>
            <person name="Pang A."/>
            <person name="Hillier L."/>
            <person name="Baker C."/>
            <person name="Armstrong J."/>
            <person name="Shendure J."/>
            <person name="Paten B."/>
            <person name="Wilson R."/>
            <person name="Chao H."/>
            <person name="Schneider V."/>
            <person name="Ventura M."/>
            <person name="Kronenberg Z."/>
            <person name="Murali S."/>
            <person name="Gordon D."/>
            <person name="Cantsilieris S."/>
            <person name="Munson K."/>
            <person name="Nelson B."/>
            <person name="Raja A."/>
            <person name="Underwood J."/>
            <person name="Diekhans M."/>
            <person name="Fiddes I."/>
            <person name="Haussler D."/>
            <person name="Eichler E."/>
        </authorList>
    </citation>
    <scope>NUCLEOTIDE SEQUENCE [LARGE SCALE GENOMIC DNA]</scope>
    <source>
        <strain evidence="1">Yerkes chimp pedigree #C0471</strain>
    </source>
</reference>
<comment type="caution">
    <text evidence="1">The sequence shown here is derived from an EMBL/GenBank/DDBJ whole genome shotgun (WGS) entry which is preliminary data.</text>
</comment>
<sequence length="63" mass="6940">MEPVETWTPGKVLTTPCRTIPLRTGSCLARTCSSSAPEASRLWLCGLWDTRSSSWAGWNSSRP</sequence>
<gene>
    <name evidence="1" type="ORF">CK820_G0045732</name>
</gene>
<organism evidence="1 2">
    <name type="scientific">Pan troglodytes</name>
    <name type="common">Chimpanzee</name>
    <dbReference type="NCBI Taxonomy" id="9598"/>
    <lineage>
        <taxon>Eukaryota</taxon>
        <taxon>Metazoa</taxon>
        <taxon>Chordata</taxon>
        <taxon>Craniata</taxon>
        <taxon>Vertebrata</taxon>
        <taxon>Euteleostomi</taxon>
        <taxon>Mammalia</taxon>
        <taxon>Eutheria</taxon>
        <taxon>Euarchontoglires</taxon>
        <taxon>Primates</taxon>
        <taxon>Haplorrhini</taxon>
        <taxon>Catarrhini</taxon>
        <taxon>Hominidae</taxon>
        <taxon>Pan</taxon>
    </lineage>
</organism>
<evidence type="ECO:0000313" key="1">
    <source>
        <dbReference type="EMBL" id="PNI24367.1"/>
    </source>
</evidence>
<dbReference type="Proteomes" id="UP000236370">
    <property type="component" value="Unassembled WGS sequence"/>
</dbReference>
<evidence type="ECO:0000313" key="2">
    <source>
        <dbReference type="Proteomes" id="UP000236370"/>
    </source>
</evidence>
<dbReference type="AlphaFoldDB" id="A0A2J8JNP6"/>
<dbReference type="EMBL" id="NBAG03000438">
    <property type="protein sequence ID" value="PNI24367.1"/>
    <property type="molecule type" value="Genomic_DNA"/>
</dbReference>
<name>A0A2J8JNP6_PANTR</name>
<accession>A0A2J8JNP6</accession>
<proteinExistence type="predicted"/>